<dbReference type="Gene3D" id="1.10.101.10">
    <property type="entry name" value="PGBD-like superfamily/PGBD"/>
    <property type="match status" value="2"/>
</dbReference>
<evidence type="ECO:0000256" key="1">
    <source>
        <dbReference type="SAM" id="MobiDB-lite"/>
    </source>
</evidence>
<keyword evidence="3" id="KW-1185">Reference proteome</keyword>
<evidence type="ECO:0000313" key="2">
    <source>
        <dbReference type="EMBL" id="GAA2134274.1"/>
    </source>
</evidence>
<feature type="region of interest" description="Disordered" evidence="1">
    <location>
        <begin position="62"/>
        <end position="89"/>
    </location>
</feature>
<reference evidence="2 3" key="1">
    <citation type="journal article" date="2019" name="Int. J. Syst. Evol. Microbiol.">
        <title>The Global Catalogue of Microorganisms (GCM) 10K type strain sequencing project: providing services to taxonomists for standard genome sequencing and annotation.</title>
        <authorList>
            <consortium name="The Broad Institute Genomics Platform"/>
            <consortium name="The Broad Institute Genome Sequencing Center for Infectious Disease"/>
            <person name="Wu L."/>
            <person name="Ma J."/>
        </authorList>
    </citation>
    <scope>NUCLEOTIDE SEQUENCE [LARGE SCALE GENOMIC DNA]</scope>
    <source>
        <strain evidence="2 3">JCM 14560</strain>
    </source>
</reference>
<dbReference type="InterPro" id="IPR036366">
    <property type="entry name" value="PGBDSf"/>
</dbReference>
<feature type="compositionally biased region" description="Low complexity" evidence="1">
    <location>
        <begin position="63"/>
        <end position="73"/>
    </location>
</feature>
<feature type="region of interest" description="Disordered" evidence="1">
    <location>
        <begin position="321"/>
        <end position="361"/>
    </location>
</feature>
<organism evidence="2 3">
    <name type="scientific">Kitasatospora kazusensis</name>
    <dbReference type="NCBI Taxonomy" id="407974"/>
    <lineage>
        <taxon>Bacteria</taxon>
        <taxon>Bacillati</taxon>
        <taxon>Actinomycetota</taxon>
        <taxon>Actinomycetes</taxon>
        <taxon>Kitasatosporales</taxon>
        <taxon>Streptomycetaceae</taxon>
        <taxon>Kitasatospora</taxon>
    </lineage>
</organism>
<comment type="caution">
    <text evidence="2">The sequence shown here is derived from an EMBL/GenBank/DDBJ whole genome shotgun (WGS) entry which is preliminary data.</text>
</comment>
<dbReference type="InterPro" id="IPR038765">
    <property type="entry name" value="Papain-like_cys_pep_sf"/>
</dbReference>
<gene>
    <name evidence="2" type="ORF">GCM10009760_11380</name>
</gene>
<dbReference type="InterPro" id="IPR047763">
    <property type="entry name" value="PG_bind_dom_phiBT1-type"/>
</dbReference>
<protein>
    <submittedName>
        <fullName evidence="2">Uncharacterized protein</fullName>
    </submittedName>
</protein>
<accession>A0ABN2YZ39</accession>
<dbReference type="Gene3D" id="3.90.1720.10">
    <property type="entry name" value="endopeptidase domain like (from Nostoc punctiforme)"/>
    <property type="match status" value="1"/>
</dbReference>
<dbReference type="Proteomes" id="UP001422759">
    <property type="component" value="Unassembled WGS sequence"/>
</dbReference>
<proteinExistence type="predicted"/>
<evidence type="ECO:0000313" key="3">
    <source>
        <dbReference type="Proteomes" id="UP001422759"/>
    </source>
</evidence>
<name>A0ABN2YZ39_9ACTN</name>
<dbReference type="InterPro" id="IPR036365">
    <property type="entry name" value="PGBD-like_sf"/>
</dbReference>
<sequence length="422" mass="44806">MLMEFTEIAPDESCVCGGCTARRRARLHAARTADGGHPAARGARRAAVLLAAVGTMLGGTAGAGAAPAARPGGSSQTTDTPQGEVGGLFGGRVLGPHLRSAATTTRADILARAQRWVDQQVPYSMGSYWTDGYRQDCSGFVSMAWGLGSSQTTWTLPDFADRIAADDLQPGDILVRNDPDDPQGGSHTVLFGGWTDSSRSHYLAYEQTRPATRKRTTPYAYWSHSDSYLPYRYRGLSGSADNAYPGDASFGPGARNDYVRRLGELLVRRGGGRFYAEGPDPAWGEADRRATQAFQLAQGWQGAEADGLPGRATWDYLVNGKGRDIPPDGTAAPAPQPVPAPVPPPPYPGAGAFGPGRSGPAVQQLGEQLVKKGYGRHYTTGPGPTWTESDRLNVADFQHAQGWQGAEADGYPGPATWKLLFG</sequence>
<feature type="compositionally biased region" description="Pro residues" evidence="1">
    <location>
        <begin position="334"/>
        <end position="348"/>
    </location>
</feature>
<dbReference type="NCBIfam" id="NF038080">
    <property type="entry name" value="PG_bind_siph"/>
    <property type="match status" value="2"/>
</dbReference>
<dbReference type="SUPFAM" id="SSF47090">
    <property type="entry name" value="PGBD-like"/>
    <property type="match status" value="2"/>
</dbReference>
<dbReference type="SUPFAM" id="SSF54001">
    <property type="entry name" value="Cysteine proteinases"/>
    <property type="match status" value="1"/>
</dbReference>
<dbReference type="EMBL" id="BAAANT010000004">
    <property type="protein sequence ID" value="GAA2134274.1"/>
    <property type="molecule type" value="Genomic_DNA"/>
</dbReference>